<evidence type="ECO:0000256" key="1">
    <source>
        <dbReference type="SAM" id="MobiDB-lite"/>
    </source>
</evidence>
<evidence type="ECO:0000259" key="2">
    <source>
        <dbReference type="Pfam" id="PF16862"/>
    </source>
</evidence>
<evidence type="ECO:0000313" key="4">
    <source>
        <dbReference type="Proteomes" id="UP001233271"/>
    </source>
</evidence>
<dbReference type="Pfam" id="PF16862">
    <property type="entry name" value="Glyco_hydro_79C"/>
    <property type="match status" value="1"/>
</dbReference>
<dbReference type="EMBL" id="AP028217">
    <property type="protein sequence ID" value="BEI93878.1"/>
    <property type="molecule type" value="Genomic_DNA"/>
</dbReference>
<dbReference type="Proteomes" id="UP001233271">
    <property type="component" value="Chromosome 6"/>
</dbReference>
<dbReference type="InterPro" id="IPR052974">
    <property type="entry name" value="GH79_Enzymes"/>
</dbReference>
<organism evidence="3 4">
    <name type="scientific">Cutaneotrichosporon cavernicola</name>
    <dbReference type="NCBI Taxonomy" id="279322"/>
    <lineage>
        <taxon>Eukaryota</taxon>
        <taxon>Fungi</taxon>
        <taxon>Dikarya</taxon>
        <taxon>Basidiomycota</taxon>
        <taxon>Agaricomycotina</taxon>
        <taxon>Tremellomycetes</taxon>
        <taxon>Trichosporonales</taxon>
        <taxon>Trichosporonaceae</taxon>
        <taxon>Cutaneotrichosporon</taxon>
    </lineage>
</organism>
<dbReference type="InterPro" id="IPR017853">
    <property type="entry name" value="GH"/>
</dbReference>
<feature type="compositionally biased region" description="Low complexity" evidence="1">
    <location>
        <begin position="512"/>
        <end position="523"/>
    </location>
</feature>
<dbReference type="GeneID" id="85497748"/>
<dbReference type="RefSeq" id="XP_060459143.1">
    <property type="nucleotide sequence ID" value="XM_060602783.1"/>
</dbReference>
<dbReference type="Gene3D" id="3.20.20.80">
    <property type="entry name" value="Glycosidases"/>
    <property type="match status" value="1"/>
</dbReference>
<feature type="compositionally biased region" description="Polar residues" evidence="1">
    <location>
        <begin position="554"/>
        <end position="568"/>
    </location>
</feature>
<dbReference type="PANTHER" id="PTHR36183">
    <property type="entry name" value="BETA-GLUCURONIDASE"/>
    <property type="match status" value="1"/>
</dbReference>
<name>A0AA48L8F0_9TREE</name>
<dbReference type="AlphaFoldDB" id="A0AA48L8F0"/>
<dbReference type="KEGG" id="ccac:CcaHIS019_0603370"/>
<keyword evidence="4" id="KW-1185">Reference proteome</keyword>
<gene>
    <name evidence="3" type="ORF">CcaverHIS019_0603370</name>
</gene>
<dbReference type="InterPro" id="IPR031728">
    <property type="entry name" value="GlcAase_C"/>
</dbReference>
<accession>A0AA48L8F0</accession>
<feature type="domain" description="Beta-glucuronidase C-terminal" evidence="2">
    <location>
        <begin position="600"/>
        <end position="664"/>
    </location>
</feature>
<proteinExistence type="predicted"/>
<feature type="compositionally biased region" description="Low complexity" evidence="1">
    <location>
        <begin position="531"/>
        <end position="546"/>
    </location>
</feature>
<protein>
    <recommendedName>
        <fullName evidence="2">Beta-glucuronidase C-terminal domain-containing protein</fullName>
    </recommendedName>
</protein>
<reference evidence="3" key="1">
    <citation type="journal article" date="2023" name="BMC Genomics">
        <title>Chromosome-level genome assemblies of Cutaneotrichosporon spp. (Trichosporonales, Basidiomycota) reveal imbalanced evolution between nucleotide sequences and chromosome synteny.</title>
        <authorList>
            <person name="Kobayashi Y."/>
            <person name="Kayamori A."/>
            <person name="Aoki K."/>
            <person name="Shiwa Y."/>
            <person name="Matsutani M."/>
            <person name="Fujita N."/>
            <person name="Sugita T."/>
            <person name="Iwasaki W."/>
            <person name="Tanaka N."/>
            <person name="Takashima M."/>
        </authorList>
    </citation>
    <scope>NUCLEOTIDE SEQUENCE</scope>
    <source>
        <strain evidence="3">HIS019</strain>
    </source>
</reference>
<feature type="region of interest" description="Disordered" evidence="1">
    <location>
        <begin position="504"/>
        <end position="594"/>
    </location>
</feature>
<sequence>MLIQVLLVPVAFALTLYNGKDTSTQLPTVSATLGVPPPVYTGLAAYDPLILIPPPPPQPPTTEVKIGIPVSPNTQGYPLSKTQRGNFLGFSIELSIVPAIMGVSPTRLKPVFLNYMANVRNRAGAGPVIRVGGNTQEKSTLFVNGLPEGGILQKIKEALSLSPTNTPIISYSLDLLYLLSNVSSLVDAQWYFGLSFNQTAVAAGSINMPLAAGYAQKILGPHLRGLAVGNEPDLYTRHQKRPGNWGLGDYVNEFNNAREMIMSNPDVTNRQSLIGPSVCCRVPGFEVTDVLSTSWLTDNIDYLAAVTVQRYPTNNCKINGAIVNPQSVFPLFLRHSHVQALTADYLAGSAIAQARGKEMLMLEFNTASCGGFPGLSDSFGAAMWVADWAFQLAWANFSTALMHVGGQNVYYNPFTPPPFNAIGKQWTTGSIYYSTLVVAEAFGRTATAQVIDLLPDGGDEFHPTYVVYENGAPSRVVLFNYVSDPSGASIYNAVISLSDLVRSASPPPATPPATDVAPSTPDDTASDPNQAADPPLTPPADADPNAGTDPNAGAANNSPGTPDSNVAPNNEPATPQPNAVNPNPAASDAQPPPVKRAQLGISSVFVRYLRAPSVSEQYNITWAGQTLGYSFASDGRLYGEVETHEFACTNGECVVPVPAPAIAIVFLSKEALYESTPDPQATATFATTRAAGTQIIDLGAAVTTGNGYFPFNLYGAGTRAEVQLGVGLLALTAAWMLSNV</sequence>
<dbReference type="SUPFAM" id="SSF51445">
    <property type="entry name" value="(Trans)glycosidases"/>
    <property type="match status" value="1"/>
</dbReference>
<dbReference type="PANTHER" id="PTHR36183:SF2">
    <property type="entry name" value="BETA-GLUCURONIDASE C-TERMINAL DOMAIN-CONTAINING PROTEIN"/>
    <property type="match status" value="1"/>
</dbReference>
<evidence type="ECO:0000313" key="3">
    <source>
        <dbReference type="EMBL" id="BEI93878.1"/>
    </source>
</evidence>
<feature type="compositionally biased region" description="Low complexity" evidence="1">
    <location>
        <begin position="572"/>
        <end position="589"/>
    </location>
</feature>